<protein>
    <recommendedName>
        <fullName evidence="2">Subtilisin-like protease fibronectin type-III domain-containing protein</fullName>
    </recommendedName>
</protein>
<dbReference type="STRING" id="210143.A0A1R3HUU2"/>
<evidence type="ECO:0000259" key="2">
    <source>
        <dbReference type="Pfam" id="PF17766"/>
    </source>
</evidence>
<evidence type="ECO:0000313" key="4">
    <source>
        <dbReference type="Proteomes" id="UP000188268"/>
    </source>
</evidence>
<sequence>MEKLTPSVFLISLYLFFSIATILPTSGRPRTYIIHMDKSAMPAAFSTHHDCVTFQRELTNVADGSSVYRSVVNAPSGLKAVVQPATITFAGKYSKARFQLTVDVDVGVASIPQSDYFGNYGFLSWYEVNGKHEVRSPIVSAFAP</sequence>
<dbReference type="AlphaFoldDB" id="A0A1R3HUU2"/>
<feature type="domain" description="Subtilisin-like protease fibronectin type-III" evidence="2">
    <location>
        <begin position="48"/>
        <end position="139"/>
    </location>
</feature>
<dbReference type="OrthoDB" id="206201at2759"/>
<keyword evidence="1" id="KW-0812">Transmembrane</keyword>
<comment type="caution">
    <text evidence="3">The sequence shown here is derived from an EMBL/GenBank/DDBJ whole genome shotgun (WGS) entry which is preliminary data.</text>
</comment>
<dbReference type="Gramene" id="OMO74092">
    <property type="protein sequence ID" value="OMO74092"/>
    <property type="gene ID" value="CCACVL1_16972"/>
</dbReference>
<dbReference type="Pfam" id="PF17766">
    <property type="entry name" value="fn3_6"/>
    <property type="match status" value="1"/>
</dbReference>
<name>A0A1R3HUU2_COCAP</name>
<organism evidence="3 4">
    <name type="scientific">Corchorus capsularis</name>
    <name type="common">Jute</name>
    <dbReference type="NCBI Taxonomy" id="210143"/>
    <lineage>
        <taxon>Eukaryota</taxon>
        <taxon>Viridiplantae</taxon>
        <taxon>Streptophyta</taxon>
        <taxon>Embryophyta</taxon>
        <taxon>Tracheophyta</taxon>
        <taxon>Spermatophyta</taxon>
        <taxon>Magnoliopsida</taxon>
        <taxon>eudicotyledons</taxon>
        <taxon>Gunneridae</taxon>
        <taxon>Pentapetalae</taxon>
        <taxon>rosids</taxon>
        <taxon>malvids</taxon>
        <taxon>Malvales</taxon>
        <taxon>Malvaceae</taxon>
        <taxon>Grewioideae</taxon>
        <taxon>Apeibeae</taxon>
        <taxon>Corchorus</taxon>
    </lineage>
</organism>
<dbReference type="Gene3D" id="2.60.40.2310">
    <property type="match status" value="1"/>
</dbReference>
<dbReference type="InterPro" id="IPR041469">
    <property type="entry name" value="Subtilisin-like_FN3"/>
</dbReference>
<evidence type="ECO:0000313" key="3">
    <source>
        <dbReference type="EMBL" id="OMO74092.1"/>
    </source>
</evidence>
<feature type="transmembrane region" description="Helical" evidence="1">
    <location>
        <begin position="6"/>
        <end position="26"/>
    </location>
</feature>
<proteinExistence type="predicted"/>
<keyword evidence="4" id="KW-1185">Reference proteome</keyword>
<accession>A0A1R3HUU2</accession>
<keyword evidence="1" id="KW-1133">Transmembrane helix</keyword>
<keyword evidence="1" id="KW-0472">Membrane</keyword>
<evidence type="ECO:0000256" key="1">
    <source>
        <dbReference type="SAM" id="Phobius"/>
    </source>
</evidence>
<gene>
    <name evidence="3" type="ORF">CCACVL1_16972</name>
</gene>
<reference evidence="3 4" key="1">
    <citation type="submission" date="2013-09" db="EMBL/GenBank/DDBJ databases">
        <title>Corchorus capsularis genome sequencing.</title>
        <authorList>
            <person name="Alam M."/>
            <person name="Haque M.S."/>
            <person name="Islam M.S."/>
            <person name="Emdad E.M."/>
            <person name="Islam M.M."/>
            <person name="Ahmed B."/>
            <person name="Halim A."/>
            <person name="Hossen Q.M.M."/>
            <person name="Hossain M.Z."/>
            <person name="Ahmed R."/>
            <person name="Khan M.M."/>
            <person name="Islam R."/>
            <person name="Rashid M.M."/>
            <person name="Khan S.A."/>
            <person name="Rahman M.S."/>
            <person name="Alam M."/>
        </authorList>
    </citation>
    <scope>NUCLEOTIDE SEQUENCE [LARGE SCALE GENOMIC DNA]</scope>
    <source>
        <strain evidence="4">cv. CVL-1</strain>
        <tissue evidence="3">Whole seedling</tissue>
    </source>
</reference>
<dbReference type="Proteomes" id="UP000188268">
    <property type="component" value="Unassembled WGS sequence"/>
</dbReference>
<dbReference type="EMBL" id="AWWV01011139">
    <property type="protein sequence ID" value="OMO74092.1"/>
    <property type="molecule type" value="Genomic_DNA"/>
</dbReference>